<keyword evidence="1" id="KW-1133">Transmembrane helix</keyword>
<accession>A0ABU6FNR9</accession>
<feature type="transmembrane region" description="Helical" evidence="1">
    <location>
        <begin position="167"/>
        <end position="194"/>
    </location>
</feature>
<gene>
    <name evidence="2" type="ORF">OW717_05950</name>
</gene>
<feature type="transmembrane region" description="Helical" evidence="1">
    <location>
        <begin position="56"/>
        <end position="75"/>
    </location>
</feature>
<protein>
    <recommendedName>
        <fullName evidence="4">Yip1 domain-containing protein</fullName>
    </recommendedName>
</protein>
<evidence type="ECO:0000313" key="2">
    <source>
        <dbReference type="EMBL" id="MEB8513582.1"/>
    </source>
</evidence>
<dbReference type="RefSeq" id="WP_155735285.1">
    <property type="nucleotide sequence ID" value="NZ_JAQGFK010000118.1"/>
</dbReference>
<feature type="transmembrane region" description="Helical" evidence="1">
    <location>
        <begin position="139"/>
        <end position="161"/>
    </location>
</feature>
<sequence>MMLSLLLNFRRRIEDLRDKSHESPYAFMWITLVLSALAIPMGYFSSYVSNAKHLSVWALIVTAWVASLVGILYVGGMASWGLRRQTQEKSWGVSLPDEERTWLFRPGVWAGLAVGMFYQAEILVAGAIIWLIMRSHFGLDIIGVSSSVGTVYTLSAIRYFYAIPKRWYLLWLVLAPFSIIALLGIVSAIIFGQIHNYDQAAKRHVEQSSAVVHQGSSPRPAIAPIATGRFVVPVASIQHPVPTYPFSETFPPQVPVLEAPRAPRAMPPRSFATIDQHCIGGLPITLPSHSAWHHSGTITALVPRLMAISAMFKTQRAVHGFLDPEYMADQRVLVHPDGANPGAHLMVVVPAGMVVQVGQKVEVAGAHVSHHFACRYAPNLLVAQASATQGTPSLAGGMGAH</sequence>
<evidence type="ECO:0000313" key="3">
    <source>
        <dbReference type="Proteomes" id="UP001308776"/>
    </source>
</evidence>
<dbReference type="Proteomes" id="UP001308776">
    <property type="component" value="Unassembled WGS sequence"/>
</dbReference>
<keyword evidence="1" id="KW-0812">Transmembrane</keyword>
<evidence type="ECO:0008006" key="4">
    <source>
        <dbReference type="Google" id="ProtNLM"/>
    </source>
</evidence>
<reference evidence="2 3" key="1">
    <citation type="submission" date="2022-11" db="EMBL/GenBank/DDBJ databases">
        <title>Comparative genomics analysis of Acidithiobacillus ferriphilus.</title>
        <authorList>
            <person name="Ma L."/>
        </authorList>
    </citation>
    <scope>NUCLEOTIDE SEQUENCE [LARGE SCALE GENOMIC DNA]</scope>
    <source>
        <strain evidence="2 3">DY15</strain>
    </source>
</reference>
<name>A0ABU6FNR9_9PROT</name>
<keyword evidence="1" id="KW-0472">Membrane</keyword>
<organism evidence="2 3">
    <name type="scientific">Acidithiobacillus ferriphilus</name>
    <dbReference type="NCBI Taxonomy" id="1689834"/>
    <lineage>
        <taxon>Bacteria</taxon>
        <taxon>Pseudomonadati</taxon>
        <taxon>Pseudomonadota</taxon>
        <taxon>Acidithiobacillia</taxon>
        <taxon>Acidithiobacillales</taxon>
        <taxon>Acidithiobacillaceae</taxon>
        <taxon>Acidithiobacillus</taxon>
    </lineage>
</organism>
<proteinExistence type="predicted"/>
<feature type="transmembrane region" description="Helical" evidence="1">
    <location>
        <begin position="26"/>
        <end position="44"/>
    </location>
</feature>
<keyword evidence="3" id="KW-1185">Reference proteome</keyword>
<comment type="caution">
    <text evidence="2">The sequence shown here is derived from an EMBL/GenBank/DDBJ whole genome shotgun (WGS) entry which is preliminary data.</text>
</comment>
<dbReference type="EMBL" id="JAQGFR010000127">
    <property type="protein sequence ID" value="MEB8513582.1"/>
    <property type="molecule type" value="Genomic_DNA"/>
</dbReference>
<evidence type="ECO:0000256" key="1">
    <source>
        <dbReference type="SAM" id="Phobius"/>
    </source>
</evidence>
<feature type="transmembrane region" description="Helical" evidence="1">
    <location>
        <begin position="108"/>
        <end position="132"/>
    </location>
</feature>